<name>A0ABX0SWI9_9PSEU</name>
<gene>
    <name evidence="2" type="ORF">FHX46_002430</name>
</gene>
<keyword evidence="3" id="KW-1185">Reference proteome</keyword>
<organism evidence="2 3">
    <name type="scientific">Amycolatopsis viridis</name>
    <dbReference type="NCBI Taxonomy" id="185678"/>
    <lineage>
        <taxon>Bacteria</taxon>
        <taxon>Bacillati</taxon>
        <taxon>Actinomycetota</taxon>
        <taxon>Actinomycetes</taxon>
        <taxon>Pseudonocardiales</taxon>
        <taxon>Pseudonocardiaceae</taxon>
        <taxon>Amycolatopsis</taxon>
    </lineage>
</organism>
<evidence type="ECO:0000313" key="3">
    <source>
        <dbReference type="Proteomes" id="UP000754495"/>
    </source>
</evidence>
<dbReference type="EMBL" id="JAANOU010000001">
    <property type="protein sequence ID" value="NIH79900.1"/>
    <property type="molecule type" value="Genomic_DNA"/>
</dbReference>
<dbReference type="RefSeq" id="WP_167113392.1">
    <property type="nucleotide sequence ID" value="NZ_JAANOU010000001.1"/>
</dbReference>
<comment type="caution">
    <text evidence="2">The sequence shown here is derived from an EMBL/GenBank/DDBJ whole genome shotgun (WGS) entry which is preliminary data.</text>
</comment>
<evidence type="ECO:0000256" key="1">
    <source>
        <dbReference type="SAM" id="MobiDB-lite"/>
    </source>
</evidence>
<evidence type="ECO:0008006" key="4">
    <source>
        <dbReference type="Google" id="ProtNLM"/>
    </source>
</evidence>
<evidence type="ECO:0000313" key="2">
    <source>
        <dbReference type="EMBL" id="NIH79900.1"/>
    </source>
</evidence>
<feature type="region of interest" description="Disordered" evidence="1">
    <location>
        <begin position="1"/>
        <end position="25"/>
    </location>
</feature>
<accession>A0ABX0SWI9</accession>
<sequence>MNYSPDPVRAEGPAAVTEGTPDGPTVLVLDPTGLAKHEGLPATWRDKTDEWQVVWCRLPAEGGLTQADDILSDPPGESVHVVASGPFADGALRLAEQHRDRVRSLLLVDPAADQFVPPGDGETADRSWETDNRERISGLAEAGVPVRVVAHSTGGADDRVPAPLPLGHPDVVAGVAQALAELPANNEEGDRR</sequence>
<reference evidence="2 3" key="1">
    <citation type="submission" date="2020-03" db="EMBL/GenBank/DDBJ databases">
        <title>Sequencing the genomes of 1000 actinobacteria strains.</title>
        <authorList>
            <person name="Klenk H.-P."/>
        </authorList>
    </citation>
    <scope>NUCLEOTIDE SEQUENCE [LARGE SCALE GENOMIC DNA]</scope>
    <source>
        <strain evidence="2 3">DSM 45668</strain>
    </source>
</reference>
<protein>
    <recommendedName>
        <fullName evidence="4">Alpha/beta hydrolase</fullName>
    </recommendedName>
</protein>
<dbReference type="Proteomes" id="UP000754495">
    <property type="component" value="Unassembled WGS sequence"/>
</dbReference>
<proteinExistence type="predicted"/>